<evidence type="ECO:0000256" key="1">
    <source>
        <dbReference type="ARBA" id="ARBA00022670"/>
    </source>
</evidence>
<keyword evidence="6" id="KW-1185">Reference proteome</keyword>
<keyword evidence="3" id="KW-0378">Hydrolase</keyword>
<accession>A0A7L3WUP6</accession>
<dbReference type="PANTHER" id="PTHR19422:SF123">
    <property type="entry name" value="RT1 CLASS I, LOCUS CE15"/>
    <property type="match status" value="1"/>
</dbReference>
<dbReference type="AlphaFoldDB" id="A0A7L3WUP6"/>
<dbReference type="InterPro" id="IPR029054">
    <property type="entry name" value="dUTPase-like"/>
</dbReference>
<feature type="non-terminal residue" evidence="5">
    <location>
        <position position="157"/>
    </location>
</feature>
<dbReference type="Gene3D" id="2.70.40.10">
    <property type="match status" value="1"/>
</dbReference>
<evidence type="ECO:0000313" key="5">
    <source>
        <dbReference type="EMBL" id="NXV79773.1"/>
    </source>
</evidence>
<dbReference type="EMBL" id="VZUJ01097054">
    <property type="protein sequence ID" value="NXV79773.1"/>
    <property type="molecule type" value="Genomic_DNA"/>
</dbReference>
<protein>
    <submittedName>
        <fullName evidence="5">POK9 protein</fullName>
    </submittedName>
</protein>
<feature type="domain" description="Peptidase A2" evidence="4">
    <location>
        <begin position="143"/>
        <end position="157"/>
    </location>
</feature>
<evidence type="ECO:0000313" key="6">
    <source>
        <dbReference type="Proteomes" id="UP000518911"/>
    </source>
</evidence>
<dbReference type="Proteomes" id="UP000518911">
    <property type="component" value="Unassembled WGS sequence"/>
</dbReference>
<dbReference type="InterPro" id="IPR001995">
    <property type="entry name" value="Peptidase_A2_cat"/>
</dbReference>
<dbReference type="PROSITE" id="PS50175">
    <property type="entry name" value="ASP_PROT_RETROV"/>
    <property type="match status" value="1"/>
</dbReference>
<name>A0A7L3WUP6_9GRUI</name>
<gene>
    <name evidence="5" type="primary">Ervk9_4</name>
    <name evidence="5" type="ORF">ATLROG_R06486</name>
</gene>
<evidence type="ECO:0000256" key="3">
    <source>
        <dbReference type="ARBA" id="ARBA00022801"/>
    </source>
</evidence>
<dbReference type="InterPro" id="IPR033704">
    <property type="entry name" value="dUTPase_trimeric"/>
</dbReference>
<keyword evidence="1" id="KW-0645">Protease</keyword>
<dbReference type="GO" id="GO:0006508">
    <property type="term" value="P:proteolysis"/>
    <property type="evidence" value="ECO:0007669"/>
    <property type="project" value="UniProtKB-KW"/>
</dbReference>
<dbReference type="Pfam" id="PF00692">
    <property type="entry name" value="dUTPase"/>
    <property type="match status" value="1"/>
</dbReference>
<dbReference type="InterPro" id="IPR036157">
    <property type="entry name" value="dUTPase-like_sf"/>
</dbReference>
<evidence type="ECO:0000259" key="4">
    <source>
        <dbReference type="PROSITE" id="PS50175"/>
    </source>
</evidence>
<evidence type="ECO:0000256" key="2">
    <source>
        <dbReference type="ARBA" id="ARBA00022750"/>
    </source>
</evidence>
<sequence>RGRAGVDLATTTALTLVDSQVTCIPANMHGPLGHNLSALLLGTSSITKRGLFVLPGIIDADFTGCIQILVWTPNPPVYLPEGTKIGQLVPFHAAVPTATNRCREKEGFQSTSQLNIDLVMAINKAKPVEKVTFTTPEQEECTLNMLIDTSADVTIIS</sequence>
<proteinExistence type="predicted"/>
<keyword evidence="2" id="KW-0064">Aspartyl protease</keyword>
<dbReference type="InterPro" id="IPR051592">
    <property type="entry name" value="HERV-K_Pro_peptidase_A2"/>
</dbReference>
<organism evidence="5 6">
    <name type="scientific">Atlantisia rogersi</name>
    <name type="common">Inaccessible Island rail</name>
    <dbReference type="NCBI Taxonomy" id="2478892"/>
    <lineage>
        <taxon>Eukaryota</taxon>
        <taxon>Metazoa</taxon>
        <taxon>Chordata</taxon>
        <taxon>Craniata</taxon>
        <taxon>Vertebrata</taxon>
        <taxon>Euteleostomi</taxon>
        <taxon>Archelosauria</taxon>
        <taxon>Archosauria</taxon>
        <taxon>Dinosauria</taxon>
        <taxon>Saurischia</taxon>
        <taxon>Theropoda</taxon>
        <taxon>Coelurosauria</taxon>
        <taxon>Aves</taxon>
        <taxon>Neognathae</taxon>
        <taxon>Neoaves</taxon>
        <taxon>Gruiformes</taxon>
        <taxon>Rallidae</taxon>
        <taxon>Atlantisia</taxon>
    </lineage>
</organism>
<dbReference type="PANTHER" id="PTHR19422">
    <property type="entry name" value="GAG RETROVIRAL POLYPROTEIN"/>
    <property type="match status" value="1"/>
</dbReference>
<reference evidence="5 6" key="1">
    <citation type="submission" date="2019-09" db="EMBL/GenBank/DDBJ databases">
        <title>Bird 10,000 Genomes (B10K) Project - Family phase.</title>
        <authorList>
            <person name="Zhang G."/>
        </authorList>
    </citation>
    <scope>NUCLEOTIDE SEQUENCE [LARGE SCALE GENOMIC DNA]</scope>
    <source>
        <strain evidence="5">OUT-0055</strain>
        <tissue evidence="5">Blood</tissue>
    </source>
</reference>
<comment type="caution">
    <text evidence="5">The sequence shown here is derived from an EMBL/GenBank/DDBJ whole genome shotgun (WGS) entry which is preliminary data.</text>
</comment>
<dbReference type="OrthoDB" id="9900537at2759"/>
<dbReference type="GO" id="GO:0004190">
    <property type="term" value="F:aspartic-type endopeptidase activity"/>
    <property type="evidence" value="ECO:0007669"/>
    <property type="project" value="UniProtKB-KW"/>
</dbReference>
<dbReference type="CDD" id="cd07557">
    <property type="entry name" value="trimeric_dUTPase"/>
    <property type="match status" value="1"/>
</dbReference>
<dbReference type="SUPFAM" id="SSF51283">
    <property type="entry name" value="dUTPase-like"/>
    <property type="match status" value="1"/>
</dbReference>
<feature type="non-terminal residue" evidence="5">
    <location>
        <position position="1"/>
    </location>
</feature>